<dbReference type="Proteomes" id="UP000251995">
    <property type="component" value="Chromosome"/>
</dbReference>
<dbReference type="EMBL" id="CP025198">
    <property type="protein sequence ID" value="AXE39794.1"/>
    <property type="molecule type" value="Genomic_DNA"/>
</dbReference>
<dbReference type="AlphaFoldDB" id="A0A344UWZ6"/>
<reference evidence="1 2" key="1">
    <citation type="submission" date="2017-12" db="EMBL/GenBank/DDBJ databases">
        <title>The whole genome sequence of the Acidipropionibacterium virtanenii sp. nov. type strain JS278.</title>
        <authorList>
            <person name="Laine P."/>
            <person name="Deptula P."/>
            <person name="Varmanen P."/>
            <person name="Auvinen P."/>
        </authorList>
    </citation>
    <scope>NUCLEOTIDE SEQUENCE [LARGE SCALE GENOMIC DNA]</scope>
    <source>
        <strain evidence="1 2">JS278</strain>
    </source>
</reference>
<gene>
    <name evidence="1" type="ORF">JS278_02657</name>
</gene>
<keyword evidence="2" id="KW-1185">Reference proteome</keyword>
<evidence type="ECO:0000313" key="2">
    <source>
        <dbReference type="Proteomes" id="UP000251995"/>
    </source>
</evidence>
<evidence type="ECO:0000313" key="1">
    <source>
        <dbReference type="EMBL" id="AXE39794.1"/>
    </source>
</evidence>
<sequence>MHTCARSRIGVLRVRHDRTLTHASARTGTASLAGPVATAAVGYLIQESMVDWLAATQSLAICSGEASEFC</sequence>
<protein>
    <submittedName>
        <fullName evidence="1">Uncharacterized protein</fullName>
    </submittedName>
</protein>
<accession>A0A344UWZ6</accession>
<proteinExistence type="predicted"/>
<organism evidence="1 2">
    <name type="scientific">Acidipropionibacterium virtanenii</name>
    <dbReference type="NCBI Taxonomy" id="2057246"/>
    <lineage>
        <taxon>Bacteria</taxon>
        <taxon>Bacillati</taxon>
        <taxon>Actinomycetota</taxon>
        <taxon>Actinomycetes</taxon>
        <taxon>Propionibacteriales</taxon>
        <taxon>Propionibacteriaceae</taxon>
        <taxon>Acidipropionibacterium</taxon>
    </lineage>
</organism>
<name>A0A344UWZ6_9ACTN</name>
<dbReference type="KEGG" id="acij:JS278_02657"/>